<dbReference type="GO" id="GO:0016020">
    <property type="term" value="C:membrane"/>
    <property type="evidence" value="ECO:0007669"/>
    <property type="project" value="GOC"/>
</dbReference>
<organism evidence="11 12">
    <name type="scientific">Oricola cellulosilytica</name>
    <dbReference type="NCBI Taxonomy" id="1429082"/>
    <lineage>
        <taxon>Bacteria</taxon>
        <taxon>Pseudomonadati</taxon>
        <taxon>Pseudomonadota</taxon>
        <taxon>Alphaproteobacteria</taxon>
        <taxon>Hyphomicrobiales</taxon>
        <taxon>Ahrensiaceae</taxon>
        <taxon>Oricola</taxon>
    </lineage>
</organism>
<evidence type="ECO:0000256" key="2">
    <source>
        <dbReference type="ARBA" id="ARBA00007868"/>
    </source>
</evidence>
<evidence type="ECO:0000256" key="7">
    <source>
        <dbReference type="ARBA" id="ARBA00022676"/>
    </source>
</evidence>
<evidence type="ECO:0000313" key="11">
    <source>
        <dbReference type="EMBL" id="TCD13204.1"/>
    </source>
</evidence>
<dbReference type="PANTHER" id="PTHR30372">
    <property type="entry name" value="LIPID-A-DISACCHARIDE SYNTHASE"/>
    <property type="match status" value="1"/>
</dbReference>
<evidence type="ECO:0000256" key="3">
    <source>
        <dbReference type="ARBA" id="ARBA00012687"/>
    </source>
</evidence>
<comment type="caution">
    <text evidence="11">The sequence shown here is derived from an EMBL/GenBank/DDBJ whole genome shotgun (WGS) entry which is preliminary data.</text>
</comment>
<proteinExistence type="inferred from homology"/>
<protein>
    <recommendedName>
        <fullName evidence="4">Lipid-A-disaccharide synthase</fullName>
        <ecNumber evidence="3">2.4.1.182</ecNumber>
    </recommendedName>
</protein>
<evidence type="ECO:0000256" key="9">
    <source>
        <dbReference type="ARBA" id="ARBA00023098"/>
    </source>
</evidence>
<comment type="function">
    <text evidence="1">Condensation of UDP-2,3-diacylglucosamine and 2,3-diacylglucosamine-1-phosphate to form lipid A disaccharide, a precursor of lipid A, a phosphorylated glycolipid that anchors the lipopolysaccharide to the outer membrane of the cell.</text>
</comment>
<keyword evidence="12" id="KW-1185">Reference proteome</keyword>
<evidence type="ECO:0000256" key="1">
    <source>
        <dbReference type="ARBA" id="ARBA00002056"/>
    </source>
</evidence>
<dbReference type="AlphaFoldDB" id="A0A4R0PBD4"/>
<reference evidence="11 12" key="1">
    <citation type="journal article" date="2015" name="Antonie Van Leeuwenhoek">
        <title>Oricola cellulosilytica gen. nov., sp. nov., a cellulose-degrading bacterium of the family Phyllobacteriaceae isolated from surface seashore water, and emended descriptions of Mesorhizobium loti and Phyllobacterium myrsinacearum.</title>
        <authorList>
            <person name="Hameed A."/>
            <person name="Shahina M."/>
            <person name="Lai W.A."/>
            <person name="Lin S.Y."/>
            <person name="Young L.S."/>
            <person name="Liu Y.C."/>
            <person name="Hsu Y.H."/>
            <person name="Young C.C."/>
        </authorList>
    </citation>
    <scope>NUCLEOTIDE SEQUENCE [LARGE SCALE GENOMIC DNA]</scope>
    <source>
        <strain evidence="11 12">KCTC 52183</strain>
    </source>
</reference>
<evidence type="ECO:0000256" key="10">
    <source>
        <dbReference type="ARBA" id="ARBA00048975"/>
    </source>
</evidence>
<evidence type="ECO:0000313" key="12">
    <source>
        <dbReference type="Proteomes" id="UP000291301"/>
    </source>
</evidence>
<dbReference type="SUPFAM" id="SSF53756">
    <property type="entry name" value="UDP-Glycosyltransferase/glycogen phosphorylase"/>
    <property type="match status" value="1"/>
</dbReference>
<dbReference type="EC" id="2.4.1.182" evidence="3"/>
<name>A0A4R0PBD4_9HYPH</name>
<comment type="catalytic activity">
    <reaction evidence="10">
        <text>a lipid X + a UDP-2-N,3-O-bis[(3R)-3-hydroxyacyl]-alpha-D-glucosamine = a lipid A disaccharide + UDP + H(+)</text>
        <dbReference type="Rhea" id="RHEA:67828"/>
        <dbReference type="ChEBI" id="CHEBI:15378"/>
        <dbReference type="ChEBI" id="CHEBI:58223"/>
        <dbReference type="ChEBI" id="CHEBI:137748"/>
        <dbReference type="ChEBI" id="CHEBI:176338"/>
        <dbReference type="ChEBI" id="CHEBI:176343"/>
        <dbReference type="EC" id="2.4.1.182"/>
    </reaction>
</comment>
<dbReference type="Proteomes" id="UP000291301">
    <property type="component" value="Unassembled WGS sequence"/>
</dbReference>
<keyword evidence="7 11" id="KW-0328">Glycosyltransferase</keyword>
<dbReference type="GO" id="GO:0009245">
    <property type="term" value="P:lipid A biosynthetic process"/>
    <property type="evidence" value="ECO:0007669"/>
    <property type="project" value="UniProtKB-KW"/>
</dbReference>
<keyword evidence="8 11" id="KW-0808">Transferase</keyword>
<evidence type="ECO:0000256" key="6">
    <source>
        <dbReference type="ARBA" id="ARBA00022556"/>
    </source>
</evidence>
<dbReference type="OrthoDB" id="9801642at2"/>
<dbReference type="RefSeq" id="WP_131570192.1">
    <property type="nucleotide sequence ID" value="NZ_JAINFK010000005.1"/>
</dbReference>
<dbReference type="GO" id="GO:0005543">
    <property type="term" value="F:phospholipid binding"/>
    <property type="evidence" value="ECO:0007669"/>
    <property type="project" value="TreeGrafter"/>
</dbReference>
<gene>
    <name evidence="11" type="ORF">E0D97_14485</name>
</gene>
<keyword evidence="5" id="KW-0444">Lipid biosynthesis</keyword>
<sequence length="391" mass="42833">MTGKNRLTLAIVAGEQSGENLAVDLVEAVTRRTGEPPDLVGVGGHRLGELGLESVFDPAEIAITGVSAVIATLPRLILRIQQTTRAIINARPDAVVFVDSPDFSHRVGQRVREALPDTPLIKYVAPTVWAWRPDRARKMGAAFDHVLAILPFEPEVMRQLSGPETHYVGHPLAIDPKLAAVWAERQQDGGRADRNRFRLVVLPGSRRGEVSSLLPDFEAAVDLLHERGNDIAIDIPTLPRLEREIRNRTASWRVAPRITTTPDEKLEAFRNADVALAASGTVVLELALAGVPVISCYRTDPLMKPFLSLITTWSAALPNIISDRPIVPEYINEMIRPGMLARRIEELVAEDSIAATLQRRGFADVRDIMMVDTPPGEKAAEIVLNAIGKMA</sequence>
<comment type="similarity">
    <text evidence="2">Belongs to the LpxB family.</text>
</comment>
<dbReference type="Pfam" id="PF02684">
    <property type="entry name" value="LpxB"/>
    <property type="match status" value="1"/>
</dbReference>
<accession>A0A4R0PBD4</accession>
<keyword evidence="9" id="KW-0443">Lipid metabolism</keyword>
<dbReference type="PANTHER" id="PTHR30372:SF4">
    <property type="entry name" value="LIPID-A-DISACCHARIDE SYNTHASE, MITOCHONDRIAL-RELATED"/>
    <property type="match status" value="1"/>
</dbReference>
<dbReference type="InterPro" id="IPR003835">
    <property type="entry name" value="Glyco_trans_19"/>
</dbReference>
<evidence type="ECO:0000256" key="8">
    <source>
        <dbReference type="ARBA" id="ARBA00022679"/>
    </source>
</evidence>
<dbReference type="EMBL" id="SJST01000006">
    <property type="protein sequence ID" value="TCD13204.1"/>
    <property type="molecule type" value="Genomic_DNA"/>
</dbReference>
<evidence type="ECO:0000256" key="5">
    <source>
        <dbReference type="ARBA" id="ARBA00022516"/>
    </source>
</evidence>
<keyword evidence="6" id="KW-0441">Lipid A biosynthesis</keyword>
<evidence type="ECO:0000256" key="4">
    <source>
        <dbReference type="ARBA" id="ARBA00020902"/>
    </source>
</evidence>
<dbReference type="GO" id="GO:0008915">
    <property type="term" value="F:lipid-A-disaccharide synthase activity"/>
    <property type="evidence" value="ECO:0007669"/>
    <property type="project" value="UniProtKB-EC"/>
</dbReference>